<dbReference type="EMBL" id="JACIVC010000064">
    <property type="protein sequence ID" value="MBB1070174.1"/>
    <property type="molecule type" value="Genomic_DNA"/>
</dbReference>
<dbReference type="Pfam" id="PF19258">
    <property type="entry name" value="KxYKxGKxW_sig"/>
    <property type="match status" value="1"/>
</dbReference>
<evidence type="ECO:0000256" key="1">
    <source>
        <dbReference type="ARBA" id="ARBA00010687"/>
    </source>
</evidence>
<dbReference type="InterPro" id="IPR011683">
    <property type="entry name" value="Glyco_hydro_53"/>
</dbReference>
<dbReference type="GO" id="GO:0015926">
    <property type="term" value="F:glucosidase activity"/>
    <property type="evidence" value="ECO:0007669"/>
    <property type="project" value="InterPro"/>
</dbReference>
<evidence type="ECO:0000313" key="8">
    <source>
        <dbReference type="Proteomes" id="UP000518316"/>
    </source>
</evidence>
<comment type="caution">
    <text evidence="7">The sequence shown here is derived from an EMBL/GenBank/DDBJ whole genome shotgun (WGS) entry which is preliminary data.</text>
</comment>
<gene>
    <name evidence="7" type="ORF">H5S40_08410</name>
</gene>
<comment type="similarity">
    <text evidence="1 5">Belongs to the glycosyl hydrolase 53 family.</text>
</comment>
<comment type="catalytic activity">
    <reaction evidence="5">
        <text>The enzyme specifically hydrolyzes (1-&gt;4)-beta-D-galactosidic linkages in type I arabinogalactans.</text>
        <dbReference type="EC" id="3.2.1.89"/>
    </reaction>
</comment>
<evidence type="ECO:0000256" key="6">
    <source>
        <dbReference type="SAM" id="MobiDB-lite"/>
    </source>
</evidence>
<evidence type="ECO:0000256" key="5">
    <source>
        <dbReference type="RuleBase" id="RU361192"/>
    </source>
</evidence>
<dbReference type="EC" id="3.2.1.89" evidence="5"/>
<dbReference type="SUPFAM" id="SSF51445">
    <property type="entry name" value="(Trans)glycosidases"/>
    <property type="match status" value="1"/>
</dbReference>
<evidence type="ECO:0000256" key="3">
    <source>
        <dbReference type="ARBA" id="ARBA00022801"/>
    </source>
</evidence>
<protein>
    <recommendedName>
        <fullName evidence="5">Arabinogalactan endo-beta-1,4-galactanase</fullName>
        <ecNumber evidence="5">3.2.1.89</ecNumber>
    </recommendedName>
</protein>
<feature type="region of interest" description="Disordered" evidence="6">
    <location>
        <begin position="40"/>
        <end position="112"/>
    </location>
</feature>
<dbReference type="Gene3D" id="3.20.20.80">
    <property type="entry name" value="Glycosidases"/>
    <property type="match status" value="1"/>
</dbReference>
<sequence>METKRHFKLYKSGKQWVTAAITTVAVSTGILMGGVVKADTATPTDDQSITTTTNSSTANDEKQEQPLKTIDSAKQDEQQENGSIEKVAPKASTTDSQTSNYDHNDNGSYGAFDSVTVNDNQLHVTGWQATNQATQYGNKNRFLIAIGHNEQGQQTELGRTKLDSQTIIARPDVKNVHNVYNAENSGFNANIKLDVNKLQTYRNAIQIISRYSGSADGNSQYIDYVSAPVVLNRDNNAWLDEMKVTNNQLHVSGWNATNKALGKQNHYLILFDRTLGHELSRVRVNGVARPDVEEAYPQVINADISGFDANFSLSNVDLTHQLQIISRYSDVTNGEGNNVNYWFAPQQLMTTNPANQGNLDQFNISKAGEVTVAGWHATDASSVENNRFLILFDQTAGHQISSLKITNTARPDVAKVYPNIKNAENSGFNTTFKVNPSDIIYGHQYSVVSRYSTDPNGNGNDGKHMDYWSAPITLNHSANNIDQLGVTDKGLQISGWMASDASAKQSHAYILVMNNGKEITRQEVKLSSRPDVAKAYPSMYNSELSGFNTTIALPNDIAQLNNLQLLLRFGTAADGNPYLNQPVTDQWSGKYNLTANEGSFDYIKVNGSTVEVQGWHASNLSAAKPYQYLIVLNNGKEVGRSLIMDAEGKLSRPDVNRVYPSILNSGQSGFEGSVVLANNLRNTKVQLIHRFTNDPAGNGNYVDLTSPVLTIDSNYQTGILNTNSIHAKRDMTAQRIAQKLMAQRQVKVLYDWANQDNNYQELAIHDIAQELAQGDVNNDAQVIAKKLKNNALLDGKVVSTAIFDLPKAMDYDQIADNFINNIPNNSTVNNSIVGVGVANDKLAIVLFAPGTSTVTEQVTSKLTAKISDVYKHAGVTVDVKNGLTKGVNVDSTDLGTALIQPSVMLLKGDKGTIISLDTLKTIFAALPGNTTALEGTKNYYNGNDAYHYQFWLDGQSADDKLNNFLALNKNAKYGDQLKVNYTATLVYGSETGSNTENIDETPTSKKSADEVSLAYQNGTETGARYETVKVDPIPNMKQDTIRGVDVSSYLALVKNGVQFYDFNGQPADLMKVLSDAGVNYIRIRMWVDPYNAAGESYGGGIDDEATVLQIAKDAKKYGMKVLLGLHYSDFWADPATQLVPKQWKNLDDQDLNAEVYLYTKKLVNDFTKAGVNIDMAQLGNEITKGILGVHDEKLGANIWQTEPQASRITSLLSSASRAFREAAPKTQLAVHIETPDMHNYDMIMNSLKIHGVDYDVLGSSYYPFWGWGGNNPDNIANVEKMVKDKYGKKFMIAESGWPFTLQNSDGTPNNVSWEPGHYSVSPQGQVDEISAMYKAVLSNDNGLGAFYWEPAWIPVKAGWDNWEYNKLMGDVQGTGWASINSRGYYPDSKIMYQGKSASGGTSWDNNTLFDDHGYPLQSLMMYKGFLNGYQSPASVTSSFTAKINALYKTDGVELTNPLKTGDSLDINGILSKDGQQLLNGIENTTISNASLKAIFNDLQEGIKSQTYTDKAGNKYHYEFWLDGNNATDKLNKFLTLNSKAMYGTPLIVNYSATLVQDKQVEMATSSVKATVSEVYGLDGVTIDSPLKVGDPLPSTDLAVIQKAVDSALTGEKGAVISSQSFKDLAKALPGTYGSTGALSGSKVYTIKDGNQYHYEYWLKTDDLQGANKDAKYGDPINVTYSASLKWIDPKTK</sequence>
<dbReference type="RefSeq" id="WP_182598667.1">
    <property type="nucleotide sequence ID" value="NZ_JACIVC010000064.1"/>
</dbReference>
<feature type="compositionally biased region" description="Low complexity" evidence="6">
    <location>
        <begin position="40"/>
        <end position="58"/>
    </location>
</feature>
<keyword evidence="3 5" id="KW-0378">Hydrolase</keyword>
<accession>A0A7W3TST4</accession>
<reference evidence="7 8" key="1">
    <citation type="submission" date="2020-07" db="EMBL/GenBank/DDBJ databases">
        <title>Description of Limosilactobacillus balticus sp. nov., Limosilactobacillus agrestis sp. nov., Limosilactobacillus albertensis sp. nov., Limosilactobacillus rudii sp. nov., Limosilactobacillus fastidiosus sp. nov., five novel Limosilactobacillus species isolated from the vertebrate gastrointestinal tract, and proposal of 6 subspecies of Limosilactobacillus reuteri adapted to the gastrointestinal tract of specific vertebrate hosts.</title>
        <authorList>
            <person name="Li F."/>
            <person name="Cheng C."/>
            <person name="Zheng J."/>
            <person name="Quevedo R.M."/>
            <person name="Li J."/>
            <person name="Roos S."/>
            <person name="Gaenzle M.G."/>
            <person name="Walter J."/>
        </authorList>
    </citation>
    <scope>NUCLEOTIDE SEQUENCE [LARGE SCALE GENOMIC DNA]</scope>
    <source>
        <strain evidence="7 8">RRLNB_1_1</strain>
    </source>
</reference>
<keyword evidence="4 5" id="KW-0326">Glycosidase</keyword>
<dbReference type="GO" id="GO:0045490">
    <property type="term" value="P:pectin catabolic process"/>
    <property type="evidence" value="ECO:0007669"/>
    <property type="project" value="TreeGrafter"/>
</dbReference>
<keyword evidence="2" id="KW-0732">Signal</keyword>
<dbReference type="Pfam" id="PF07745">
    <property type="entry name" value="Glyco_hydro_53"/>
    <property type="match status" value="1"/>
</dbReference>
<dbReference type="InterPro" id="IPR022263">
    <property type="entry name" value="KxYKxGKxW"/>
</dbReference>
<evidence type="ECO:0000313" key="7">
    <source>
        <dbReference type="EMBL" id="MBB1070174.1"/>
    </source>
</evidence>
<keyword evidence="8" id="KW-1185">Reference proteome</keyword>
<evidence type="ECO:0000256" key="4">
    <source>
        <dbReference type="ARBA" id="ARBA00023295"/>
    </source>
</evidence>
<name>A0A7W3TST4_9LACO</name>
<dbReference type="GO" id="GO:0031218">
    <property type="term" value="F:arabinogalactan endo-1,4-beta-galactosidase activity"/>
    <property type="evidence" value="ECO:0007669"/>
    <property type="project" value="UniProtKB-EC"/>
</dbReference>
<dbReference type="NCBIfam" id="TIGR03715">
    <property type="entry name" value="KxYKxGKxW"/>
    <property type="match status" value="1"/>
</dbReference>
<dbReference type="PANTHER" id="PTHR34983">
    <property type="entry name" value="ARABINOGALACTAN ENDO-BETA-1,4-GALACTANASE A"/>
    <property type="match status" value="1"/>
</dbReference>
<feature type="compositionally biased region" description="Basic and acidic residues" evidence="6">
    <location>
        <begin position="59"/>
        <end position="77"/>
    </location>
</feature>
<dbReference type="PANTHER" id="PTHR34983:SF2">
    <property type="entry name" value="ENDO-BETA-1,4-GALACTANASE"/>
    <property type="match status" value="1"/>
</dbReference>
<proteinExistence type="inferred from homology"/>
<dbReference type="Proteomes" id="UP000518316">
    <property type="component" value="Unassembled WGS sequence"/>
</dbReference>
<evidence type="ECO:0000256" key="2">
    <source>
        <dbReference type="ARBA" id="ARBA00022729"/>
    </source>
</evidence>
<organism evidence="7 8">
    <name type="scientific">Limosilactobacillus albertensis</name>
    <dbReference type="NCBI Taxonomy" id="2759752"/>
    <lineage>
        <taxon>Bacteria</taxon>
        <taxon>Bacillati</taxon>
        <taxon>Bacillota</taxon>
        <taxon>Bacilli</taxon>
        <taxon>Lactobacillales</taxon>
        <taxon>Lactobacillaceae</taxon>
        <taxon>Limosilactobacillus</taxon>
    </lineage>
</organism>
<feature type="compositionally biased region" description="Polar residues" evidence="6">
    <location>
        <begin position="91"/>
        <end position="101"/>
    </location>
</feature>
<dbReference type="InterPro" id="IPR017853">
    <property type="entry name" value="GH"/>
</dbReference>